<dbReference type="AlphaFoldDB" id="A0A3P1TBK8"/>
<dbReference type="CDD" id="cd02440">
    <property type="entry name" value="AdoMet_MTases"/>
    <property type="match status" value="1"/>
</dbReference>
<keyword evidence="2" id="KW-0808">Transferase</keyword>
<dbReference type="GO" id="GO:0008168">
    <property type="term" value="F:methyltransferase activity"/>
    <property type="evidence" value="ECO:0007669"/>
    <property type="project" value="UniProtKB-KW"/>
</dbReference>
<protein>
    <submittedName>
        <fullName evidence="2">Class I SAM-dependent methyltransferase</fullName>
    </submittedName>
</protein>
<dbReference type="RefSeq" id="WP_124842918.1">
    <property type="nucleotide sequence ID" value="NZ_RQZG01000002.1"/>
</dbReference>
<dbReference type="OrthoDB" id="9810570at2"/>
<dbReference type="Pfam" id="PF18096">
    <property type="entry name" value="Thump_like"/>
    <property type="match status" value="1"/>
</dbReference>
<dbReference type="GO" id="GO:0032259">
    <property type="term" value="P:methylation"/>
    <property type="evidence" value="ECO:0007669"/>
    <property type="project" value="UniProtKB-KW"/>
</dbReference>
<gene>
    <name evidence="2" type="ORF">EII34_03370</name>
</gene>
<dbReference type="Proteomes" id="UP000280819">
    <property type="component" value="Unassembled WGS sequence"/>
</dbReference>
<dbReference type="InterPro" id="IPR041497">
    <property type="entry name" value="Thump-like"/>
</dbReference>
<keyword evidence="2" id="KW-0489">Methyltransferase</keyword>
<proteinExistence type="predicted"/>
<evidence type="ECO:0000313" key="2">
    <source>
        <dbReference type="EMBL" id="RRD06678.1"/>
    </source>
</evidence>
<dbReference type="InterPro" id="IPR029063">
    <property type="entry name" value="SAM-dependent_MTases_sf"/>
</dbReference>
<name>A0A3P1TBK8_9ACTN</name>
<accession>A0A3P1TBK8</accession>
<organism evidence="2 3">
    <name type="scientific">Arachnia propionica</name>
    <dbReference type="NCBI Taxonomy" id="1750"/>
    <lineage>
        <taxon>Bacteria</taxon>
        <taxon>Bacillati</taxon>
        <taxon>Actinomycetota</taxon>
        <taxon>Actinomycetes</taxon>
        <taxon>Propionibacteriales</taxon>
        <taxon>Propionibacteriaceae</taxon>
        <taxon>Arachnia</taxon>
    </lineage>
</organism>
<dbReference type="Gene3D" id="3.40.50.150">
    <property type="entry name" value="Vaccinia Virus protein VP39"/>
    <property type="match status" value="1"/>
</dbReference>
<comment type="caution">
    <text evidence="2">The sequence shown here is derived from an EMBL/GenBank/DDBJ whole genome shotgun (WGS) entry which is preliminary data.</text>
</comment>
<reference evidence="2 3" key="1">
    <citation type="submission" date="2018-11" db="EMBL/GenBank/DDBJ databases">
        <title>Genomes From Bacteria Associated with the Canine Oral Cavity: a Test Case for Automated Genome-Based Taxonomic Assignment.</title>
        <authorList>
            <person name="Coil D.A."/>
            <person name="Jospin G."/>
            <person name="Darling A.E."/>
            <person name="Wallis C."/>
            <person name="Davis I.J."/>
            <person name="Harris S."/>
            <person name="Eisen J.A."/>
            <person name="Holcombe L.J."/>
            <person name="O'Flynn C."/>
        </authorList>
    </citation>
    <scope>NUCLEOTIDE SEQUENCE [LARGE SCALE GENOMIC DNA]</scope>
    <source>
        <strain evidence="2 3">OH887_COT-365</strain>
    </source>
</reference>
<evidence type="ECO:0000313" key="3">
    <source>
        <dbReference type="Proteomes" id="UP000280819"/>
    </source>
</evidence>
<sequence length="375" mass="40385">MDILGAEGARALVRAAAEADPDSIAAGQRMRREFPPDLAAAALTQVALRRRARAKLPQAERLFLTPHGLEQATRWPVAQWRAELFRDAGVSALWDLGCGLGVDAMAFAEAGLRVCAVEADPTTAAFARANLQGTTAEVITGLAEEVELPPGAGVFLDPARRTARGRTWDVSQFTPPWSLVEHHLDGDWHTCVKLGPGLPKELIPDDVAAVWVSVAGDVVEVSLWNFLDPGPRAVVMRGGRVHTLLPGAEPLPVGELGEWIHEPDNAVIRAGLVAEAAPHAHLLAASVAYLTSDAPLASPFATDYKVLEVLENDTATLRHWVKAHRVGSLEIKRRAIDVDPAVLRRQLRPRGENHATLILARTTEGARAVVVERQG</sequence>
<evidence type="ECO:0000259" key="1">
    <source>
        <dbReference type="Pfam" id="PF18096"/>
    </source>
</evidence>
<feature type="domain" description="THUMP-like" evidence="1">
    <location>
        <begin position="304"/>
        <end position="373"/>
    </location>
</feature>
<dbReference type="EMBL" id="RQZG01000002">
    <property type="protein sequence ID" value="RRD06678.1"/>
    <property type="molecule type" value="Genomic_DNA"/>
</dbReference>
<dbReference type="SUPFAM" id="SSF53335">
    <property type="entry name" value="S-adenosyl-L-methionine-dependent methyltransferases"/>
    <property type="match status" value="1"/>
</dbReference>